<accession>A0A0D2VJD8</accession>
<dbReference type="SUPFAM" id="SSF49764">
    <property type="entry name" value="HSP20-like chaperones"/>
    <property type="match status" value="1"/>
</dbReference>
<keyword evidence="3" id="KW-1185">Reference proteome</keyword>
<dbReference type="STRING" id="29730.A0A0D2VJD8"/>
<proteinExistence type="predicted"/>
<reference evidence="2 3" key="1">
    <citation type="journal article" date="2012" name="Nature">
        <title>Repeated polyploidization of Gossypium genomes and the evolution of spinnable cotton fibres.</title>
        <authorList>
            <person name="Paterson A.H."/>
            <person name="Wendel J.F."/>
            <person name="Gundlach H."/>
            <person name="Guo H."/>
            <person name="Jenkins J."/>
            <person name="Jin D."/>
            <person name="Llewellyn D."/>
            <person name="Showmaker K.C."/>
            <person name="Shu S."/>
            <person name="Udall J."/>
            <person name="Yoo M.J."/>
            <person name="Byers R."/>
            <person name="Chen W."/>
            <person name="Doron-Faigenboim A."/>
            <person name="Duke M.V."/>
            <person name="Gong L."/>
            <person name="Grimwood J."/>
            <person name="Grover C."/>
            <person name="Grupp K."/>
            <person name="Hu G."/>
            <person name="Lee T.H."/>
            <person name="Li J."/>
            <person name="Lin L."/>
            <person name="Liu T."/>
            <person name="Marler B.S."/>
            <person name="Page J.T."/>
            <person name="Roberts A.W."/>
            <person name="Romanel E."/>
            <person name="Sanders W.S."/>
            <person name="Szadkowski E."/>
            <person name="Tan X."/>
            <person name="Tang H."/>
            <person name="Xu C."/>
            <person name="Wang J."/>
            <person name="Wang Z."/>
            <person name="Zhang D."/>
            <person name="Zhang L."/>
            <person name="Ashrafi H."/>
            <person name="Bedon F."/>
            <person name="Bowers J.E."/>
            <person name="Brubaker C.L."/>
            <person name="Chee P.W."/>
            <person name="Das S."/>
            <person name="Gingle A.R."/>
            <person name="Haigler C.H."/>
            <person name="Harker D."/>
            <person name="Hoffmann L.V."/>
            <person name="Hovav R."/>
            <person name="Jones D.C."/>
            <person name="Lemke C."/>
            <person name="Mansoor S."/>
            <person name="ur Rahman M."/>
            <person name="Rainville L.N."/>
            <person name="Rambani A."/>
            <person name="Reddy U.K."/>
            <person name="Rong J.K."/>
            <person name="Saranga Y."/>
            <person name="Scheffler B.E."/>
            <person name="Scheffler J.A."/>
            <person name="Stelly D.M."/>
            <person name="Triplett B.A."/>
            <person name="Van Deynze A."/>
            <person name="Vaslin M.F."/>
            <person name="Waghmare V.N."/>
            <person name="Walford S.A."/>
            <person name="Wright R.J."/>
            <person name="Zaki E.A."/>
            <person name="Zhang T."/>
            <person name="Dennis E.S."/>
            <person name="Mayer K.F."/>
            <person name="Peterson D.G."/>
            <person name="Rokhsar D.S."/>
            <person name="Wang X."/>
            <person name="Schmutz J."/>
        </authorList>
    </citation>
    <scope>NUCLEOTIDE SEQUENCE [LARGE SCALE GENOMIC DNA]</scope>
</reference>
<dbReference type="EMBL" id="CM001750">
    <property type="protein sequence ID" value="KJB70395.1"/>
    <property type="molecule type" value="Genomic_DNA"/>
</dbReference>
<evidence type="ECO:0008006" key="4">
    <source>
        <dbReference type="Google" id="ProtNLM"/>
    </source>
</evidence>
<organism evidence="2 3">
    <name type="scientific">Gossypium raimondii</name>
    <name type="common">Peruvian cotton</name>
    <name type="synonym">Gossypium klotzschianum subsp. raimondii</name>
    <dbReference type="NCBI Taxonomy" id="29730"/>
    <lineage>
        <taxon>Eukaryota</taxon>
        <taxon>Viridiplantae</taxon>
        <taxon>Streptophyta</taxon>
        <taxon>Embryophyta</taxon>
        <taxon>Tracheophyta</taxon>
        <taxon>Spermatophyta</taxon>
        <taxon>Magnoliopsida</taxon>
        <taxon>eudicotyledons</taxon>
        <taxon>Gunneridae</taxon>
        <taxon>Pentapetalae</taxon>
        <taxon>rosids</taxon>
        <taxon>malvids</taxon>
        <taxon>Malvales</taxon>
        <taxon>Malvaceae</taxon>
        <taxon>Malvoideae</taxon>
        <taxon>Gossypium</taxon>
    </lineage>
</organism>
<keyword evidence="1" id="KW-0346">Stress response</keyword>
<dbReference type="PANTHER" id="PTHR11527">
    <property type="entry name" value="HEAT-SHOCK PROTEIN 20 FAMILY MEMBER"/>
    <property type="match status" value="1"/>
</dbReference>
<dbReference type="Gramene" id="KJB70395">
    <property type="protein sequence ID" value="KJB70395"/>
    <property type="gene ID" value="B456_011G071800"/>
</dbReference>
<sequence>MSLIPSFFGNQQSNIFSRFAINKETSNAHVFKVNLPGLKKEEIKYERVIQIIKASMENGVLIVIVPKVEVKKLDVKAI</sequence>
<dbReference type="eggNOG" id="KOG0710">
    <property type="taxonomic scope" value="Eukaryota"/>
</dbReference>
<evidence type="ECO:0000313" key="3">
    <source>
        <dbReference type="Proteomes" id="UP000032304"/>
    </source>
</evidence>
<evidence type="ECO:0000313" key="2">
    <source>
        <dbReference type="EMBL" id="KJB70395.1"/>
    </source>
</evidence>
<protein>
    <recommendedName>
        <fullName evidence="4">SHSP domain-containing protein</fullName>
    </recommendedName>
</protein>
<dbReference type="InterPro" id="IPR008978">
    <property type="entry name" value="HSP20-like_chaperone"/>
</dbReference>
<dbReference type="Proteomes" id="UP000032304">
    <property type="component" value="Chromosome 11"/>
</dbReference>
<dbReference type="AlphaFoldDB" id="A0A0D2VJD8"/>
<gene>
    <name evidence="2" type="ORF">B456_011G071800</name>
</gene>
<name>A0A0D2VJD8_GOSRA</name>
<evidence type="ECO:0000256" key="1">
    <source>
        <dbReference type="ARBA" id="ARBA00023016"/>
    </source>
</evidence>
<dbReference type="InterPro" id="IPR031107">
    <property type="entry name" value="Small_HSP"/>
</dbReference>